<evidence type="ECO:0000256" key="1">
    <source>
        <dbReference type="SAM" id="MobiDB-lite"/>
    </source>
</evidence>
<dbReference type="Proteomes" id="UP001520654">
    <property type="component" value="Unassembled WGS sequence"/>
</dbReference>
<dbReference type="RefSeq" id="WP_229338660.1">
    <property type="nucleotide sequence ID" value="NZ_JAINUL010000001.1"/>
</dbReference>
<comment type="caution">
    <text evidence="2">The sequence shown here is derived from an EMBL/GenBank/DDBJ whole genome shotgun (WGS) entry which is preliminary data.</text>
</comment>
<organism evidence="2 3">
    <name type="scientific">Streptomyces flavotricini</name>
    <dbReference type="NCBI Taxonomy" id="66888"/>
    <lineage>
        <taxon>Bacteria</taxon>
        <taxon>Bacillati</taxon>
        <taxon>Actinomycetota</taxon>
        <taxon>Actinomycetes</taxon>
        <taxon>Kitasatosporales</taxon>
        <taxon>Streptomycetaceae</taxon>
        <taxon>Streptomyces</taxon>
    </lineage>
</organism>
<evidence type="ECO:0000313" key="2">
    <source>
        <dbReference type="EMBL" id="MCC0097562.1"/>
    </source>
</evidence>
<accession>A0ABS8E9B8</accession>
<evidence type="ECO:0000313" key="3">
    <source>
        <dbReference type="Proteomes" id="UP001520654"/>
    </source>
</evidence>
<feature type="region of interest" description="Disordered" evidence="1">
    <location>
        <begin position="96"/>
        <end position="117"/>
    </location>
</feature>
<sequence length="117" mass="12710">MAHTLPGAGSVGWTMTTANLGAIFQRHPEEADVPVRPGADRMGKWTFTPASSDRAQGENAALQYEGLKIELNYSSSIFEDFLEAMSSIRHEFNRRSDGTAVSGMCGTDGRSRQDSLV</sequence>
<protein>
    <submittedName>
        <fullName evidence="2">Uncharacterized protein</fullName>
    </submittedName>
</protein>
<keyword evidence="3" id="KW-1185">Reference proteome</keyword>
<reference evidence="2 3" key="1">
    <citation type="submission" date="2021-08" db="EMBL/GenBank/DDBJ databases">
        <title>Genomic Architecture of Streptomyces flavotricini NGL1 and Streptomyces erythrochromogenes HMS4 With Differential Plant Beneficial attributes and laccase production capabilities.</title>
        <authorList>
            <person name="Salwan R."/>
            <person name="Kaur R."/>
            <person name="Sharma V."/>
        </authorList>
    </citation>
    <scope>NUCLEOTIDE SEQUENCE [LARGE SCALE GENOMIC DNA]</scope>
    <source>
        <strain evidence="2 3">NGL1</strain>
    </source>
</reference>
<gene>
    <name evidence="2" type="ORF">K7B10_22815</name>
</gene>
<dbReference type="EMBL" id="JAINUL010000001">
    <property type="protein sequence ID" value="MCC0097562.1"/>
    <property type="molecule type" value="Genomic_DNA"/>
</dbReference>
<proteinExistence type="predicted"/>
<name>A0ABS8E9B8_9ACTN</name>